<proteinExistence type="predicted"/>
<dbReference type="PANTHER" id="PTHR47326:SF1">
    <property type="entry name" value="HTH PSQ-TYPE DOMAIN-CONTAINING PROTEIN"/>
    <property type="match status" value="1"/>
</dbReference>
<comment type="caution">
    <text evidence="1">The sequence shown here is derived from an EMBL/GenBank/DDBJ whole genome shotgun (WGS) entry which is preliminary data.</text>
</comment>
<dbReference type="AlphaFoldDB" id="A0A4Y1ZX49"/>
<dbReference type="Gene3D" id="3.30.420.10">
    <property type="entry name" value="Ribonuclease H-like superfamily/Ribonuclease H"/>
    <property type="match status" value="1"/>
</dbReference>
<name>A0A4Y1ZX49_ARAVE</name>
<dbReference type="PANTHER" id="PTHR47326">
    <property type="entry name" value="TRANSPOSABLE ELEMENT TC3 TRANSPOSASE-LIKE PROTEIN"/>
    <property type="match status" value="1"/>
</dbReference>
<gene>
    <name evidence="1" type="ORF">AVEN_115066_1</name>
</gene>
<dbReference type="InterPro" id="IPR036397">
    <property type="entry name" value="RNaseH_sf"/>
</dbReference>
<dbReference type="EMBL" id="BGPR01000001">
    <property type="protein sequence ID" value="GBL72043.1"/>
    <property type="molecule type" value="Genomic_DNA"/>
</dbReference>
<protein>
    <submittedName>
        <fullName evidence="1">Uncharacterized protein</fullName>
    </submittedName>
</protein>
<dbReference type="GO" id="GO:0003676">
    <property type="term" value="F:nucleic acid binding"/>
    <property type="evidence" value="ECO:0007669"/>
    <property type="project" value="InterPro"/>
</dbReference>
<organism evidence="1 2">
    <name type="scientific">Araneus ventricosus</name>
    <name type="common">Orbweaver spider</name>
    <name type="synonym">Epeira ventricosa</name>
    <dbReference type="NCBI Taxonomy" id="182803"/>
    <lineage>
        <taxon>Eukaryota</taxon>
        <taxon>Metazoa</taxon>
        <taxon>Ecdysozoa</taxon>
        <taxon>Arthropoda</taxon>
        <taxon>Chelicerata</taxon>
        <taxon>Arachnida</taxon>
        <taxon>Araneae</taxon>
        <taxon>Araneomorphae</taxon>
        <taxon>Entelegynae</taxon>
        <taxon>Araneoidea</taxon>
        <taxon>Araneidae</taxon>
        <taxon>Araneus</taxon>
    </lineage>
</organism>
<evidence type="ECO:0000313" key="2">
    <source>
        <dbReference type="Proteomes" id="UP000499080"/>
    </source>
</evidence>
<keyword evidence="2" id="KW-1185">Reference proteome</keyword>
<dbReference type="Proteomes" id="UP000499080">
    <property type="component" value="Unassembled WGS sequence"/>
</dbReference>
<evidence type="ECO:0000313" key="1">
    <source>
        <dbReference type="EMBL" id="GBL72043.1"/>
    </source>
</evidence>
<sequence length="115" mass="13406">MTRYIHSQSLKARLVGLGFTSLEHNCPRLSQRELPHRWIGRAGLDDVPLLPWPSRSPDHTPCDFFLWGYVRDKVYITPMPTTLHALQECITAAVTDIDENMLLNVWTELDYRWDV</sequence>
<reference evidence="1 2" key="1">
    <citation type="journal article" date="2019" name="Sci. Rep.">
        <title>Orb-weaving spider Araneus ventricosus genome elucidates the spidroin gene catalogue.</title>
        <authorList>
            <person name="Kono N."/>
            <person name="Nakamura H."/>
            <person name="Ohtoshi R."/>
            <person name="Moran D.A.P."/>
            <person name="Shinohara A."/>
            <person name="Yoshida Y."/>
            <person name="Fujiwara M."/>
            <person name="Mori M."/>
            <person name="Tomita M."/>
            <person name="Arakawa K."/>
        </authorList>
    </citation>
    <scope>NUCLEOTIDE SEQUENCE [LARGE SCALE GENOMIC DNA]</scope>
</reference>
<accession>A0A4Y1ZX49</accession>
<dbReference type="OrthoDB" id="6471071at2759"/>